<dbReference type="InterPro" id="IPR013096">
    <property type="entry name" value="Cupin_2"/>
</dbReference>
<dbReference type="RefSeq" id="WP_151755893.1">
    <property type="nucleotide sequence ID" value="NZ_BKZW01000001.1"/>
</dbReference>
<reference evidence="2 3" key="1">
    <citation type="submission" date="2019-10" db="EMBL/GenBank/DDBJ databases">
        <title>Dictyobacter vulcani sp. nov., within the class Ktedonobacteria, isolated from soil of volcanic Mt. Zao.</title>
        <authorList>
            <person name="Zheng Y."/>
            <person name="Wang C.M."/>
            <person name="Sakai Y."/>
            <person name="Abe K."/>
            <person name="Yokota A."/>
            <person name="Yabe S."/>
        </authorList>
    </citation>
    <scope>NUCLEOTIDE SEQUENCE [LARGE SCALE GENOMIC DNA]</scope>
    <source>
        <strain evidence="2 3">W12</strain>
    </source>
</reference>
<dbReference type="InterPro" id="IPR011051">
    <property type="entry name" value="RmlC_Cupin_sf"/>
</dbReference>
<dbReference type="EMBL" id="BKZW01000001">
    <property type="protein sequence ID" value="GER87949.1"/>
    <property type="molecule type" value="Genomic_DNA"/>
</dbReference>
<proteinExistence type="predicted"/>
<keyword evidence="3" id="KW-1185">Reference proteome</keyword>
<dbReference type="Pfam" id="PF07883">
    <property type="entry name" value="Cupin_2"/>
    <property type="match status" value="1"/>
</dbReference>
<protein>
    <recommendedName>
        <fullName evidence="1">Cupin type-2 domain-containing protein</fullName>
    </recommendedName>
</protein>
<dbReference type="InterPro" id="IPR014710">
    <property type="entry name" value="RmlC-like_jellyroll"/>
</dbReference>
<dbReference type="SUPFAM" id="SSF51182">
    <property type="entry name" value="RmlC-like cupins"/>
    <property type="match status" value="1"/>
</dbReference>
<dbReference type="Gene3D" id="2.60.120.10">
    <property type="entry name" value="Jelly Rolls"/>
    <property type="match status" value="1"/>
</dbReference>
<dbReference type="AlphaFoldDB" id="A0A5J4KPB8"/>
<sequence length="121" mass="13687">MQIIRWHGPVPPEEQDLCKKMHLQGLQPYLWSNAPGDTYSPHTHSYEKVLYCVRGSIRFTLPDQLDENGMAFYADLEPGDCMLLPAGIRHSAQVSSRGVTCLEAARHNNMARQPRQQTLPA</sequence>
<comment type="caution">
    <text evidence="2">The sequence shown here is derived from an EMBL/GenBank/DDBJ whole genome shotgun (WGS) entry which is preliminary data.</text>
</comment>
<gene>
    <name evidence="2" type="ORF">KDW_21110</name>
</gene>
<name>A0A5J4KPB8_9CHLR</name>
<dbReference type="Proteomes" id="UP000326912">
    <property type="component" value="Unassembled WGS sequence"/>
</dbReference>
<evidence type="ECO:0000259" key="1">
    <source>
        <dbReference type="Pfam" id="PF07883"/>
    </source>
</evidence>
<organism evidence="2 3">
    <name type="scientific">Dictyobacter vulcani</name>
    <dbReference type="NCBI Taxonomy" id="2607529"/>
    <lineage>
        <taxon>Bacteria</taxon>
        <taxon>Bacillati</taxon>
        <taxon>Chloroflexota</taxon>
        <taxon>Ktedonobacteria</taxon>
        <taxon>Ktedonobacterales</taxon>
        <taxon>Dictyobacteraceae</taxon>
        <taxon>Dictyobacter</taxon>
    </lineage>
</organism>
<evidence type="ECO:0000313" key="3">
    <source>
        <dbReference type="Proteomes" id="UP000326912"/>
    </source>
</evidence>
<feature type="domain" description="Cupin type-2" evidence="1">
    <location>
        <begin position="32"/>
        <end position="92"/>
    </location>
</feature>
<evidence type="ECO:0000313" key="2">
    <source>
        <dbReference type="EMBL" id="GER87949.1"/>
    </source>
</evidence>
<accession>A0A5J4KPB8</accession>